<dbReference type="Gene3D" id="3.30.360.10">
    <property type="entry name" value="Dihydrodipicolinate Reductase, domain 2"/>
    <property type="match status" value="1"/>
</dbReference>
<dbReference type="InterPro" id="IPR050085">
    <property type="entry name" value="AGPR"/>
</dbReference>
<dbReference type="EC" id="1.2.1.38" evidence="6"/>
<dbReference type="SUPFAM" id="SSF55347">
    <property type="entry name" value="Glyceraldehyde-3-phosphate dehydrogenase-like, C-terminal domain"/>
    <property type="match status" value="1"/>
</dbReference>
<keyword evidence="1 6" id="KW-0963">Cytoplasm</keyword>
<dbReference type="HAMAP" id="MF_01110">
    <property type="entry name" value="ArgC_type2"/>
    <property type="match status" value="1"/>
</dbReference>
<keyword evidence="2 6" id="KW-0055">Arginine biosynthesis</keyword>
<protein>
    <recommendedName>
        <fullName evidence="6">N-acetyl-gamma-glutamyl-phosphate reductase</fullName>
        <shortName evidence="6">AGPR</shortName>
        <ecNumber evidence="6">1.2.1.38</ecNumber>
    </recommendedName>
    <alternativeName>
        <fullName evidence="6">N-acetyl-glutamate semialdehyde dehydrogenase</fullName>
        <shortName evidence="6">NAGSA dehydrogenase</shortName>
    </alternativeName>
</protein>
<sequence length="317" mass="34917">MSTVFIDGQVGTTGLQIHERLSQRTDIELLQISAEDRKNPLIKQQLINSADVVILCLPDDAARETVALVDNPNTRILDASTAHRVAPDWVYGLAELAPQQRDKIRQARYISNPGCWATGFLLAVTPLIRSGLLRADIPLICHGVSGYSGGGKNMIEQYVERAQQQPEHLWYTRPYGLGLTHKHLNEMKHYAGLALPPMFMPSVAHFPQGMLVNIPLPKSWFTTAVNLQTVRSLLAEAYADEACVRVHEINDSGALDDGFLEPQRNNGTNRNDLFVFGNDEQLLLTSCLDNLGKGAAGAAVQNLNLMLDKDELTGLTV</sequence>
<dbReference type="Pfam" id="PF01118">
    <property type="entry name" value="Semialdhyde_dh"/>
    <property type="match status" value="1"/>
</dbReference>
<dbReference type="Gene3D" id="3.40.50.720">
    <property type="entry name" value="NAD(P)-binding Rossmann-like Domain"/>
    <property type="match status" value="1"/>
</dbReference>
<evidence type="ECO:0000256" key="3">
    <source>
        <dbReference type="ARBA" id="ARBA00022605"/>
    </source>
</evidence>
<keyword evidence="3 6" id="KW-0028">Amino-acid biosynthesis</keyword>
<dbReference type="GO" id="GO:0051287">
    <property type="term" value="F:NAD binding"/>
    <property type="evidence" value="ECO:0007669"/>
    <property type="project" value="InterPro"/>
</dbReference>
<organism evidence="8 9">
    <name type="scientific">SAR86 cluster bacterium</name>
    <dbReference type="NCBI Taxonomy" id="2030880"/>
    <lineage>
        <taxon>Bacteria</taxon>
        <taxon>Pseudomonadati</taxon>
        <taxon>Pseudomonadota</taxon>
        <taxon>Gammaproteobacteria</taxon>
        <taxon>SAR86 cluster</taxon>
    </lineage>
</organism>
<dbReference type="CDD" id="cd17896">
    <property type="entry name" value="AGPR_2_N"/>
    <property type="match status" value="1"/>
</dbReference>
<keyword evidence="4 6" id="KW-0521">NADP</keyword>
<dbReference type="InterPro" id="IPR036291">
    <property type="entry name" value="NAD(P)-bd_dom_sf"/>
</dbReference>
<evidence type="ECO:0000256" key="5">
    <source>
        <dbReference type="ARBA" id="ARBA00023002"/>
    </source>
</evidence>
<dbReference type="GO" id="GO:0003942">
    <property type="term" value="F:N-acetyl-gamma-glutamyl-phosphate reductase activity"/>
    <property type="evidence" value="ECO:0007669"/>
    <property type="project" value="UniProtKB-UniRule"/>
</dbReference>
<evidence type="ECO:0000313" key="8">
    <source>
        <dbReference type="EMBL" id="NQV64883.1"/>
    </source>
</evidence>
<gene>
    <name evidence="6 8" type="primary">argC</name>
    <name evidence="8" type="ORF">HQ497_05905</name>
</gene>
<comment type="pathway">
    <text evidence="6">Amino-acid biosynthesis; L-arginine biosynthesis; N(2)-acetyl-L-ornithine from L-glutamate: step 3/4.</text>
</comment>
<dbReference type="GO" id="GO:0006526">
    <property type="term" value="P:L-arginine biosynthetic process"/>
    <property type="evidence" value="ECO:0007669"/>
    <property type="project" value="UniProtKB-UniRule"/>
</dbReference>
<dbReference type="CDD" id="cd23935">
    <property type="entry name" value="AGPR_2_C"/>
    <property type="match status" value="1"/>
</dbReference>
<dbReference type="InterPro" id="IPR058924">
    <property type="entry name" value="AGPR_dimerisation_dom"/>
</dbReference>
<dbReference type="EMBL" id="JABMOJ010000218">
    <property type="protein sequence ID" value="NQV64883.1"/>
    <property type="molecule type" value="Genomic_DNA"/>
</dbReference>
<feature type="active site" evidence="6">
    <location>
        <position position="115"/>
    </location>
</feature>
<dbReference type="Pfam" id="PF22698">
    <property type="entry name" value="Semialdhyde_dhC_1"/>
    <property type="match status" value="1"/>
</dbReference>
<reference evidence="8" key="1">
    <citation type="submission" date="2020-05" db="EMBL/GenBank/DDBJ databases">
        <title>Sulfur intermediates as new biogeochemical hubs in an aquatic model microbial ecosystem.</title>
        <authorList>
            <person name="Vigneron A."/>
        </authorList>
    </citation>
    <scope>NUCLEOTIDE SEQUENCE</scope>
    <source>
        <strain evidence="8">Bin.250</strain>
    </source>
</reference>
<comment type="similarity">
    <text evidence="6">Belongs to the NAGSA dehydrogenase family. Type 2 subfamily.</text>
</comment>
<dbReference type="Proteomes" id="UP000754644">
    <property type="component" value="Unassembled WGS sequence"/>
</dbReference>
<dbReference type="PANTHER" id="PTHR32338:SF10">
    <property type="entry name" value="N-ACETYL-GAMMA-GLUTAMYL-PHOSPHATE REDUCTASE, CHLOROPLASTIC-RELATED"/>
    <property type="match status" value="1"/>
</dbReference>
<dbReference type="GO" id="GO:0005737">
    <property type="term" value="C:cytoplasm"/>
    <property type="evidence" value="ECO:0007669"/>
    <property type="project" value="UniProtKB-SubCell"/>
</dbReference>
<evidence type="ECO:0000259" key="7">
    <source>
        <dbReference type="SMART" id="SM00859"/>
    </source>
</evidence>
<dbReference type="PANTHER" id="PTHR32338">
    <property type="entry name" value="N-ACETYL-GAMMA-GLUTAMYL-PHOSPHATE REDUCTASE, CHLOROPLASTIC-RELATED-RELATED"/>
    <property type="match status" value="1"/>
</dbReference>
<feature type="domain" description="Semialdehyde dehydrogenase NAD-binding" evidence="7">
    <location>
        <begin position="3"/>
        <end position="104"/>
    </location>
</feature>
<name>A0A972VWA5_9GAMM</name>
<dbReference type="InterPro" id="IPR010136">
    <property type="entry name" value="AGPR_type-2"/>
</dbReference>
<dbReference type="InterPro" id="IPR000534">
    <property type="entry name" value="Semialdehyde_DH_NAD-bd"/>
</dbReference>
<evidence type="ECO:0000256" key="4">
    <source>
        <dbReference type="ARBA" id="ARBA00022857"/>
    </source>
</evidence>
<dbReference type="AlphaFoldDB" id="A0A972VWA5"/>
<comment type="function">
    <text evidence="6">Catalyzes the NADPH-dependent reduction of N-acetyl-5-glutamyl phosphate to yield N-acetyl-L-glutamate 5-semialdehyde.</text>
</comment>
<dbReference type="NCBIfam" id="TIGR01851">
    <property type="entry name" value="argC_other"/>
    <property type="match status" value="1"/>
</dbReference>
<proteinExistence type="inferred from homology"/>
<dbReference type="SUPFAM" id="SSF51735">
    <property type="entry name" value="NAD(P)-binding Rossmann-fold domains"/>
    <property type="match status" value="1"/>
</dbReference>
<comment type="subcellular location">
    <subcellularLocation>
        <location evidence="6">Cytoplasm</location>
    </subcellularLocation>
</comment>
<keyword evidence="5 6" id="KW-0560">Oxidoreductase</keyword>
<dbReference type="SMART" id="SM00859">
    <property type="entry name" value="Semialdhyde_dh"/>
    <property type="match status" value="1"/>
</dbReference>
<comment type="caution">
    <text evidence="8">The sequence shown here is derived from an EMBL/GenBank/DDBJ whole genome shotgun (WGS) entry which is preliminary data.</text>
</comment>
<comment type="catalytic activity">
    <reaction evidence="6">
        <text>N-acetyl-L-glutamate 5-semialdehyde + phosphate + NADP(+) = N-acetyl-L-glutamyl 5-phosphate + NADPH + H(+)</text>
        <dbReference type="Rhea" id="RHEA:21588"/>
        <dbReference type="ChEBI" id="CHEBI:15378"/>
        <dbReference type="ChEBI" id="CHEBI:29123"/>
        <dbReference type="ChEBI" id="CHEBI:43474"/>
        <dbReference type="ChEBI" id="CHEBI:57783"/>
        <dbReference type="ChEBI" id="CHEBI:57936"/>
        <dbReference type="ChEBI" id="CHEBI:58349"/>
        <dbReference type="EC" id="1.2.1.38"/>
    </reaction>
</comment>
<evidence type="ECO:0000313" key="9">
    <source>
        <dbReference type="Proteomes" id="UP000754644"/>
    </source>
</evidence>
<evidence type="ECO:0000256" key="2">
    <source>
        <dbReference type="ARBA" id="ARBA00022571"/>
    </source>
</evidence>
<evidence type="ECO:0000256" key="6">
    <source>
        <dbReference type="HAMAP-Rule" id="MF_01110"/>
    </source>
</evidence>
<evidence type="ECO:0000256" key="1">
    <source>
        <dbReference type="ARBA" id="ARBA00022490"/>
    </source>
</evidence>
<accession>A0A972VWA5</accession>